<dbReference type="AlphaFoldDB" id="A0A6A7K6E1"/>
<evidence type="ECO:0000256" key="4">
    <source>
        <dbReference type="ARBA" id="ARBA00022679"/>
    </source>
</evidence>
<evidence type="ECO:0000259" key="10">
    <source>
        <dbReference type="PROSITE" id="PS50109"/>
    </source>
</evidence>
<evidence type="ECO:0000256" key="8">
    <source>
        <dbReference type="ARBA" id="ARBA00023012"/>
    </source>
</evidence>
<dbReference type="PANTHER" id="PTHR24421">
    <property type="entry name" value="NITRATE/NITRITE SENSOR PROTEIN NARX-RELATED"/>
    <property type="match status" value="1"/>
</dbReference>
<dbReference type="Pfam" id="PF07730">
    <property type="entry name" value="HisKA_3"/>
    <property type="match status" value="1"/>
</dbReference>
<proteinExistence type="predicted"/>
<keyword evidence="9" id="KW-1133">Transmembrane helix</keyword>
<evidence type="ECO:0000256" key="7">
    <source>
        <dbReference type="ARBA" id="ARBA00022840"/>
    </source>
</evidence>
<protein>
    <recommendedName>
        <fullName evidence="2">histidine kinase</fullName>
        <ecNumber evidence="2">2.7.13.3</ecNumber>
    </recommendedName>
</protein>
<dbReference type="PANTHER" id="PTHR24421:SF10">
    <property type="entry name" value="NITRATE_NITRITE SENSOR PROTEIN NARQ"/>
    <property type="match status" value="1"/>
</dbReference>
<evidence type="ECO:0000256" key="1">
    <source>
        <dbReference type="ARBA" id="ARBA00000085"/>
    </source>
</evidence>
<keyword evidence="6" id="KW-0418">Kinase</keyword>
<feature type="transmembrane region" description="Helical" evidence="9">
    <location>
        <begin position="70"/>
        <end position="94"/>
    </location>
</feature>
<dbReference type="SUPFAM" id="SSF55874">
    <property type="entry name" value="ATPase domain of HSP90 chaperone/DNA topoisomerase II/histidine kinase"/>
    <property type="match status" value="1"/>
</dbReference>
<feature type="domain" description="Histidine kinase" evidence="10">
    <location>
        <begin position="265"/>
        <end position="460"/>
    </location>
</feature>
<dbReference type="GO" id="GO:0046983">
    <property type="term" value="F:protein dimerization activity"/>
    <property type="evidence" value="ECO:0007669"/>
    <property type="project" value="InterPro"/>
</dbReference>
<dbReference type="GO" id="GO:0000155">
    <property type="term" value="F:phosphorelay sensor kinase activity"/>
    <property type="evidence" value="ECO:0007669"/>
    <property type="project" value="InterPro"/>
</dbReference>
<keyword evidence="3" id="KW-0597">Phosphoprotein</keyword>
<reference evidence="11 12" key="1">
    <citation type="submission" date="2019-10" db="EMBL/GenBank/DDBJ databases">
        <title>Alkalibaculum tamaniensis sp.nov., a new alkaliphilic acetogen, isolated on methoxylated aromatics from a mud volcano.</title>
        <authorList>
            <person name="Khomyakova M.A."/>
            <person name="Merkel A.Y."/>
            <person name="Bonch-Osmolovskaya E.A."/>
            <person name="Slobodkin A.I."/>
        </authorList>
    </citation>
    <scope>NUCLEOTIDE SEQUENCE [LARGE SCALE GENOMIC DNA]</scope>
    <source>
        <strain evidence="11 12">M08DMB</strain>
    </source>
</reference>
<dbReference type="InterPro" id="IPR036890">
    <property type="entry name" value="HATPase_C_sf"/>
</dbReference>
<keyword evidence="9" id="KW-0472">Membrane</keyword>
<keyword evidence="7" id="KW-0067">ATP-binding</keyword>
<feature type="transmembrane region" description="Helical" evidence="9">
    <location>
        <begin position="6"/>
        <end position="25"/>
    </location>
</feature>
<dbReference type="PROSITE" id="PS50109">
    <property type="entry name" value="HIS_KIN"/>
    <property type="match status" value="1"/>
</dbReference>
<evidence type="ECO:0000256" key="6">
    <source>
        <dbReference type="ARBA" id="ARBA00022777"/>
    </source>
</evidence>
<keyword evidence="4" id="KW-0808">Transferase</keyword>
<sequence>MYTGNTYMLLFFIYGLAFFCMGISAFQQRTLKDSNLPLLRAIKQLGYFGIIHGLVEWILMVLIWNEYPQYSIQLFIVSTFLNTLSFVFLWMFGINLFEDEVIIKKYFMKIPLLIFTFWIAAFLLLLSSMDNYIETLKTLNVTSRYFIALPGCVIACIGLYKSGKTIYALKLKRISIKFKVLAVLFGLYGIFAGLIVSKHHFFPANIINEESFIQLLGFPVEIARTVVAIAITILFINVINIFMWEAEYKIEKLSKQQLIWQERRNLGHELHDRVIQNIFAAGLAIENLIEDKDDKELDKLINIKNLLNLVIDEIRGFISKSSIEKFNINEFKNKLIELIDKLENVSNLTIVLDYKVPEMTLGHISSERLVQIYYIIQEAVSNSIKHSQGSEVKIDIKSNLKSLIVSISDNGQGIYMKDIDVFKHYGLAAMKERAISINGDFNINSSSAGVLVILVVPWEGINYEE</sequence>
<evidence type="ECO:0000256" key="2">
    <source>
        <dbReference type="ARBA" id="ARBA00012438"/>
    </source>
</evidence>
<accession>A0A6A7K6E1</accession>
<evidence type="ECO:0000256" key="9">
    <source>
        <dbReference type="SAM" id="Phobius"/>
    </source>
</evidence>
<feature type="transmembrane region" description="Helical" evidence="9">
    <location>
        <begin position="222"/>
        <end position="244"/>
    </location>
</feature>
<dbReference type="Pfam" id="PF02518">
    <property type="entry name" value="HATPase_c"/>
    <property type="match status" value="1"/>
</dbReference>
<dbReference type="InterPro" id="IPR011712">
    <property type="entry name" value="Sig_transdc_His_kin_sub3_dim/P"/>
</dbReference>
<keyword evidence="5" id="KW-0547">Nucleotide-binding</keyword>
<dbReference type="RefSeq" id="WP_152801939.1">
    <property type="nucleotide sequence ID" value="NZ_WHNX01000005.1"/>
</dbReference>
<gene>
    <name evidence="11" type="ORF">GC105_03925</name>
</gene>
<dbReference type="EC" id="2.7.13.3" evidence="2"/>
<evidence type="ECO:0000256" key="5">
    <source>
        <dbReference type="ARBA" id="ARBA00022741"/>
    </source>
</evidence>
<feature type="transmembrane region" description="Helical" evidence="9">
    <location>
        <begin position="45"/>
        <end position="64"/>
    </location>
</feature>
<dbReference type="GO" id="GO:0005524">
    <property type="term" value="F:ATP binding"/>
    <property type="evidence" value="ECO:0007669"/>
    <property type="project" value="UniProtKB-KW"/>
</dbReference>
<dbReference type="GO" id="GO:0016020">
    <property type="term" value="C:membrane"/>
    <property type="evidence" value="ECO:0007669"/>
    <property type="project" value="InterPro"/>
</dbReference>
<dbReference type="InterPro" id="IPR050482">
    <property type="entry name" value="Sensor_HK_TwoCompSys"/>
</dbReference>
<name>A0A6A7K6E1_9FIRM</name>
<evidence type="ECO:0000313" key="12">
    <source>
        <dbReference type="Proteomes" id="UP000440004"/>
    </source>
</evidence>
<dbReference type="EMBL" id="WHNX01000005">
    <property type="protein sequence ID" value="MPW24935.1"/>
    <property type="molecule type" value="Genomic_DNA"/>
</dbReference>
<comment type="catalytic activity">
    <reaction evidence="1">
        <text>ATP + protein L-histidine = ADP + protein N-phospho-L-histidine.</text>
        <dbReference type="EC" id="2.7.13.3"/>
    </reaction>
</comment>
<comment type="caution">
    <text evidence="11">The sequence shown here is derived from an EMBL/GenBank/DDBJ whole genome shotgun (WGS) entry which is preliminary data.</text>
</comment>
<dbReference type="Gene3D" id="3.30.565.10">
    <property type="entry name" value="Histidine kinase-like ATPase, C-terminal domain"/>
    <property type="match status" value="1"/>
</dbReference>
<feature type="transmembrane region" description="Helical" evidence="9">
    <location>
        <begin position="106"/>
        <end position="129"/>
    </location>
</feature>
<dbReference type="InterPro" id="IPR003594">
    <property type="entry name" value="HATPase_dom"/>
</dbReference>
<evidence type="ECO:0000313" key="11">
    <source>
        <dbReference type="EMBL" id="MPW24935.1"/>
    </source>
</evidence>
<keyword evidence="8" id="KW-0902">Two-component regulatory system</keyword>
<dbReference type="CDD" id="cd16917">
    <property type="entry name" value="HATPase_UhpB-NarQ-NarX-like"/>
    <property type="match status" value="1"/>
</dbReference>
<feature type="transmembrane region" description="Helical" evidence="9">
    <location>
        <begin position="180"/>
        <end position="202"/>
    </location>
</feature>
<dbReference type="Proteomes" id="UP000440004">
    <property type="component" value="Unassembled WGS sequence"/>
</dbReference>
<keyword evidence="12" id="KW-1185">Reference proteome</keyword>
<feature type="transmembrane region" description="Helical" evidence="9">
    <location>
        <begin position="141"/>
        <end position="160"/>
    </location>
</feature>
<keyword evidence="9" id="KW-0812">Transmembrane</keyword>
<dbReference type="SMART" id="SM00387">
    <property type="entry name" value="HATPase_c"/>
    <property type="match status" value="1"/>
</dbReference>
<organism evidence="11 12">
    <name type="scientific">Alkalibaculum sporogenes</name>
    <dbReference type="NCBI Taxonomy" id="2655001"/>
    <lineage>
        <taxon>Bacteria</taxon>
        <taxon>Bacillati</taxon>
        <taxon>Bacillota</taxon>
        <taxon>Clostridia</taxon>
        <taxon>Eubacteriales</taxon>
        <taxon>Eubacteriaceae</taxon>
        <taxon>Alkalibaculum</taxon>
    </lineage>
</organism>
<dbReference type="InterPro" id="IPR005467">
    <property type="entry name" value="His_kinase_dom"/>
</dbReference>
<evidence type="ECO:0000256" key="3">
    <source>
        <dbReference type="ARBA" id="ARBA00022553"/>
    </source>
</evidence>